<dbReference type="InterPro" id="IPR017164">
    <property type="entry name" value="Wee1-like_protein_kinase"/>
</dbReference>
<evidence type="ECO:0000256" key="3">
    <source>
        <dbReference type="ARBA" id="ARBA00022723"/>
    </source>
</evidence>
<sequence>MSVSHPRFGRNRRFILRQRDENIMRTLTYHDSDGESSPHDGDCGSSPYTSPLVSNSDRMEESSEFLELDISTPSIVSPKPIRRLPRTRKLSSIPFSFDEGHEGDIDEEEQRVPATGITVLPPSPGPVSPPHRKLRALRLFDTPHTPKSLLQKSRRRRLTDERKRFEPKVEANVNPFTPNNNRPVLSCGKRNRSQMERSILDESIEDFIEIDMPSTKKIALHEINTSRYNEEFHEVCKLGDGEFGSVHKCLHRLDGCTYAIKKSKTPVAGSVYERNAMNEVYAHAVLGKHQHVVRYYSAWAEDDHMYIQNEYCNGGSLSDEIEEKQRTKKFMSEADVKQILLQIAQGLKYIHSQNLAHLDIKPGNIFIHRNPKVMLSPESGLESCEEDEELEEAVVYKIGDLGHVTSVTNPTVDEGDCRYLPNELLQENFDNLPKCDIFSLGLTIYEAAGGYDLPKNGQRWHAIRRGELPPLRHLSEEFNNLLKSMVDPDPSNRPSAVGLTQNPVLCPQARKSKAQLRRELNAERFKNQLLSKKLIEATQFLTQNTPIAFPSKSSRLIGSKMKRSMSLSAF</sequence>
<keyword evidence="6 11" id="KW-0067">ATP-binding</keyword>
<comment type="caution">
    <text evidence="15">The sequence shown here is derived from an EMBL/GenBank/DDBJ whole genome shotgun (WGS) entry which is preliminary data.</text>
</comment>
<keyword evidence="4 11" id="KW-0547">Nucleotide-binding</keyword>
<evidence type="ECO:0000256" key="10">
    <source>
        <dbReference type="ARBA" id="ARBA00037982"/>
    </source>
</evidence>
<evidence type="ECO:0000256" key="13">
    <source>
        <dbReference type="SAM" id="MobiDB-lite"/>
    </source>
</evidence>
<dbReference type="Gene3D" id="3.30.200.20">
    <property type="entry name" value="Phosphorylase Kinase, domain 1"/>
    <property type="match status" value="1"/>
</dbReference>
<dbReference type="PIRSF" id="PIRSF037281">
    <property type="entry name" value="Wee1-like_protein_kinase"/>
    <property type="match status" value="1"/>
</dbReference>
<name>A0ABQ9FIF2_TEGGR</name>
<dbReference type="EMBL" id="JARBDR010000337">
    <property type="protein sequence ID" value="KAJ8315702.1"/>
    <property type="molecule type" value="Genomic_DNA"/>
</dbReference>
<evidence type="ECO:0000256" key="9">
    <source>
        <dbReference type="ARBA" id="ARBA00023242"/>
    </source>
</evidence>
<comment type="catalytic activity">
    <reaction evidence="11">
        <text>L-tyrosyl-[protein] + ATP = O-phospho-L-tyrosyl-[protein] + ADP + H(+)</text>
        <dbReference type="Rhea" id="RHEA:10596"/>
        <dbReference type="Rhea" id="RHEA-COMP:10136"/>
        <dbReference type="Rhea" id="RHEA-COMP:20101"/>
        <dbReference type="ChEBI" id="CHEBI:15378"/>
        <dbReference type="ChEBI" id="CHEBI:30616"/>
        <dbReference type="ChEBI" id="CHEBI:46858"/>
        <dbReference type="ChEBI" id="CHEBI:61978"/>
        <dbReference type="ChEBI" id="CHEBI:456216"/>
        <dbReference type="EC" id="2.7.10.2"/>
    </reaction>
</comment>
<keyword evidence="16" id="KW-1185">Reference proteome</keyword>
<keyword evidence="8 11" id="KW-0829">Tyrosine-protein kinase</keyword>
<dbReference type="Gene3D" id="1.10.510.10">
    <property type="entry name" value="Transferase(Phosphotransferase) domain 1"/>
    <property type="match status" value="1"/>
</dbReference>
<evidence type="ECO:0000256" key="1">
    <source>
        <dbReference type="ARBA" id="ARBA00004123"/>
    </source>
</evidence>
<dbReference type="Pfam" id="PF00069">
    <property type="entry name" value="Pkinase"/>
    <property type="match status" value="1"/>
</dbReference>
<dbReference type="PANTHER" id="PTHR11042">
    <property type="entry name" value="EUKARYOTIC TRANSLATION INITIATION FACTOR 2-ALPHA KINASE EIF2-ALPHA KINASE -RELATED"/>
    <property type="match status" value="1"/>
</dbReference>
<evidence type="ECO:0000256" key="6">
    <source>
        <dbReference type="ARBA" id="ARBA00022840"/>
    </source>
</evidence>
<keyword evidence="2 11" id="KW-0808">Transferase</keyword>
<evidence type="ECO:0000256" key="4">
    <source>
        <dbReference type="ARBA" id="ARBA00022741"/>
    </source>
</evidence>
<accession>A0ABQ9FIF2</accession>
<evidence type="ECO:0000256" key="5">
    <source>
        <dbReference type="ARBA" id="ARBA00022777"/>
    </source>
</evidence>
<keyword evidence="7" id="KW-0460">Magnesium</keyword>
<reference evidence="15 16" key="1">
    <citation type="submission" date="2022-12" db="EMBL/GenBank/DDBJ databases">
        <title>Chromosome-level genome of Tegillarca granosa.</title>
        <authorList>
            <person name="Kim J."/>
        </authorList>
    </citation>
    <scope>NUCLEOTIDE SEQUENCE [LARGE SCALE GENOMIC DNA]</scope>
    <source>
        <strain evidence="15">Teg-2019</strain>
        <tissue evidence="15">Adductor muscle</tissue>
    </source>
</reference>
<dbReference type="SUPFAM" id="SSF56112">
    <property type="entry name" value="Protein kinase-like (PK-like)"/>
    <property type="match status" value="1"/>
</dbReference>
<dbReference type="InterPro" id="IPR017441">
    <property type="entry name" value="Protein_kinase_ATP_BS"/>
</dbReference>
<keyword evidence="9 11" id="KW-0539">Nucleus</keyword>
<evidence type="ECO:0000313" key="15">
    <source>
        <dbReference type="EMBL" id="KAJ8315702.1"/>
    </source>
</evidence>
<protein>
    <recommendedName>
        <fullName evidence="11">Wee1-like protein kinase</fullName>
        <ecNumber evidence="11">2.7.10.2</ecNumber>
    </recommendedName>
</protein>
<dbReference type="PANTHER" id="PTHR11042:SF185">
    <property type="entry name" value="WEE1-LIKE PROTEIN KINASE"/>
    <property type="match status" value="1"/>
</dbReference>
<organism evidence="15 16">
    <name type="scientific">Tegillarca granosa</name>
    <name type="common">Malaysian cockle</name>
    <name type="synonym">Anadara granosa</name>
    <dbReference type="NCBI Taxonomy" id="220873"/>
    <lineage>
        <taxon>Eukaryota</taxon>
        <taxon>Metazoa</taxon>
        <taxon>Spiralia</taxon>
        <taxon>Lophotrochozoa</taxon>
        <taxon>Mollusca</taxon>
        <taxon>Bivalvia</taxon>
        <taxon>Autobranchia</taxon>
        <taxon>Pteriomorphia</taxon>
        <taxon>Arcoida</taxon>
        <taxon>Arcoidea</taxon>
        <taxon>Arcidae</taxon>
        <taxon>Tegillarca</taxon>
    </lineage>
</organism>
<dbReference type="Proteomes" id="UP001217089">
    <property type="component" value="Unassembled WGS sequence"/>
</dbReference>
<keyword evidence="5 11" id="KW-0418">Kinase</keyword>
<evidence type="ECO:0000259" key="14">
    <source>
        <dbReference type="PROSITE" id="PS50011"/>
    </source>
</evidence>
<dbReference type="InterPro" id="IPR000719">
    <property type="entry name" value="Prot_kinase_dom"/>
</dbReference>
<evidence type="ECO:0000256" key="11">
    <source>
        <dbReference type="PIRNR" id="PIRNR037281"/>
    </source>
</evidence>
<comment type="similarity">
    <text evidence="10">Belongs to the protein kinase superfamily. Ser/Thr protein kinase family. GCN2 subfamily.</text>
</comment>
<comment type="similarity">
    <text evidence="11">Belongs to the protein kinase superfamily. Ser/Thr protein kinase family. WEE1 subfamily.</text>
</comment>
<dbReference type="PROSITE" id="PS00108">
    <property type="entry name" value="PROTEIN_KINASE_ST"/>
    <property type="match status" value="1"/>
</dbReference>
<comment type="subcellular location">
    <subcellularLocation>
        <location evidence="1 11">Nucleus</location>
    </subcellularLocation>
</comment>
<feature type="compositionally biased region" description="Basic and acidic residues" evidence="13">
    <location>
        <begin position="29"/>
        <end position="42"/>
    </location>
</feature>
<proteinExistence type="inferred from homology"/>
<feature type="compositionally biased region" description="Polar residues" evidence="13">
    <location>
        <begin position="46"/>
        <end position="56"/>
    </location>
</feature>
<evidence type="ECO:0000256" key="12">
    <source>
        <dbReference type="PROSITE-ProRule" id="PRU10141"/>
    </source>
</evidence>
<dbReference type="InterPro" id="IPR008271">
    <property type="entry name" value="Ser/Thr_kinase_AS"/>
</dbReference>
<dbReference type="PROSITE" id="PS50011">
    <property type="entry name" value="PROTEIN_KINASE_DOM"/>
    <property type="match status" value="1"/>
</dbReference>
<feature type="binding site" evidence="12">
    <location>
        <position position="262"/>
    </location>
    <ligand>
        <name>ATP</name>
        <dbReference type="ChEBI" id="CHEBI:30616"/>
    </ligand>
</feature>
<evidence type="ECO:0000256" key="7">
    <source>
        <dbReference type="ARBA" id="ARBA00022842"/>
    </source>
</evidence>
<dbReference type="SMART" id="SM00220">
    <property type="entry name" value="S_TKc"/>
    <property type="match status" value="1"/>
</dbReference>
<feature type="domain" description="Protein kinase" evidence="14">
    <location>
        <begin position="232"/>
        <end position="505"/>
    </location>
</feature>
<evidence type="ECO:0000313" key="16">
    <source>
        <dbReference type="Proteomes" id="UP001217089"/>
    </source>
</evidence>
<gene>
    <name evidence="15" type="ORF">KUTeg_007852</name>
</gene>
<evidence type="ECO:0000256" key="2">
    <source>
        <dbReference type="ARBA" id="ARBA00022679"/>
    </source>
</evidence>
<dbReference type="PROSITE" id="PS00107">
    <property type="entry name" value="PROTEIN_KINASE_ATP"/>
    <property type="match status" value="1"/>
</dbReference>
<dbReference type="InterPro" id="IPR050339">
    <property type="entry name" value="CC_SR_Kinase"/>
</dbReference>
<dbReference type="InterPro" id="IPR011009">
    <property type="entry name" value="Kinase-like_dom_sf"/>
</dbReference>
<dbReference type="EC" id="2.7.10.2" evidence="11"/>
<keyword evidence="3 11" id="KW-0479">Metal-binding</keyword>
<evidence type="ECO:0000256" key="8">
    <source>
        <dbReference type="ARBA" id="ARBA00023137"/>
    </source>
</evidence>
<feature type="region of interest" description="Disordered" evidence="13">
    <location>
        <begin position="29"/>
        <end position="60"/>
    </location>
</feature>